<dbReference type="RefSeq" id="WP_109804081.1">
    <property type="nucleotide sequence ID" value="NZ_QGKS01000307.1"/>
</dbReference>
<reference evidence="2 3" key="1">
    <citation type="submission" date="2018-05" db="EMBL/GenBank/DDBJ databases">
        <title>Micromonosporas from Atacama Desert.</title>
        <authorList>
            <person name="Carro L."/>
            <person name="Golinska P."/>
            <person name="Klenk H.-P."/>
            <person name="Goodfellow M."/>
        </authorList>
    </citation>
    <scope>NUCLEOTIDE SEQUENCE [LARGE SCALE GENOMIC DNA]</scope>
    <source>
        <strain evidence="2 3">4G51</strain>
    </source>
</reference>
<dbReference type="EMBL" id="QGKS01000307">
    <property type="protein sequence ID" value="PWR11832.1"/>
    <property type="molecule type" value="Genomic_DNA"/>
</dbReference>
<evidence type="ECO:0000256" key="1">
    <source>
        <dbReference type="SAM" id="MobiDB-lite"/>
    </source>
</evidence>
<protein>
    <submittedName>
        <fullName evidence="2">Uncharacterized protein</fullName>
    </submittedName>
</protein>
<dbReference type="OrthoDB" id="4232257at2"/>
<accession>A0A317DC08</accession>
<dbReference type="AlphaFoldDB" id="A0A317DC08"/>
<comment type="caution">
    <text evidence="2">The sequence shown here is derived from an EMBL/GenBank/DDBJ whole genome shotgun (WGS) entry which is preliminary data.</text>
</comment>
<feature type="region of interest" description="Disordered" evidence="1">
    <location>
        <begin position="74"/>
        <end position="97"/>
    </location>
</feature>
<sequence>MDLLKDSPRRTTSVQWPAEVDDHLDLLVALVAAQGVPVSRAQLLSALVADAQLNGKALSQVVRRYLGGLQVGDLAAAAPPSDGLPTTPRRGRRRSAA</sequence>
<gene>
    <name evidence="2" type="ORF">DKT69_25725</name>
</gene>
<name>A0A317DC08_9ACTN</name>
<evidence type="ECO:0000313" key="3">
    <source>
        <dbReference type="Proteomes" id="UP000246050"/>
    </source>
</evidence>
<dbReference type="Proteomes" id="UP000246050">
    <property type="component" value="Unassembled WGS sequence"/>
</dbReference>
<evidence type="ECO:0000313" key="2">
    <source>
        <dbReference type="EMBL" id="PWR11832.1"/>
    </source>
</evidence>
<proteinExistence type="predicted"/>
<organism evidence="2 3">
    <name type="scientific">Micromonospora sicca</name>
    <dbReference type="NCBI Taxonomy" id="2202420"/>
    <lineage>
        <taxon>Bacteria</taxon>
        <taxon>Bacillati</taxon>
        <taxon>Actinomycetota</taxon>
        <taxon>Actinomycetes</taxon>
        <taxon>Micromonosporales</taxon>
        <taxon>Micromonosporaceae</taxon>
        <taxon>Micromonospora</taxon>
    </lineage>
</organism>